<dbReference type="PANTHER" id="PTHR31676">
    <property type="entry name" value="T31J12.3 PROTEIN-RELATED"/>
    <property type="match status" value="1"/>
</dbReference>
<dbReference type="PANTHER" id="PTHR31676:SF173">
    <property type="entry name" value="DUF538 DOMAIN-CONTAINING PROTEIN"/>
    <property type="match status" value="1"/>
</dbReference>
<feature type="signal peptide" evidence="1">
    <location>
        <begin position="1"/>
        <end position="21"/>
    </location>
</feature>
<dbReference type="AlphaFoldDB" id="A0AA88W6G6"/>
<proteinExistence type="predicted"/>
<dbReference type="Pfam" id="PF04398">
    <property type="entry name" value="DUF538"/>
    <property type="match status" value="2"/>
</dbReference>
<dbReference type="SUPFAM" id="SSF141562">
    <property type="entry name" value="At5g01610-like"/>
    <property type="match status" value="2"/>
</dbReference>
<dbReference type="Proteomes" id="UP001188597">
    <property type="component" value="Unassembled WGS sequence"/>
</dbReference>
<evidence type="ECO:0000313" key="2">
    <source>
        <dbReference type="EMBL" id="KAK3020857.1"/>
    </source>
</evidence>
<feature type="chain" id="PRO_5041699660" evidence="1">
    <location>
        <begin position="22"/>
        <end position="357"/>
    </location>
</feature>
<evidence type="ECO:0000256" key="1">
    <source>
        <dbReference type="SAM" id="SignalP"/>
    </source>
</evidence>
<dbReference type="EMBL" id="JAVXUP010000793">
    <property type="protein sequence ID" value="KAK3020857.1"/>
    <property type="molecule type" value="Genomic_DNA"/>
</dbReference>
<name>A0AA88W6G6_9ASTE</name>
<gene>
    <name evidence="2" type="ORF">RJ639_045539</name>
</gene>
<sequence length="357" mass="38735">MSCWTTLFCLSVLYLLAGGGAQPSPPSAYDALKQYNFPAGILPQGVTGYDLDPTTGQFTAHLNGKCSYKLGGYKLRYEPTITGFISQGKLEELHGVAVKVLFFWVSVEKVHRNGDELEFTTRIKSATFPASGFGASPQCGCGFQCGDADNIGQGMKVHQPVTLKSAENISCYSQTKLPVNFFSPDPMLPPAILCVFVAYLTFFSTSPVAGDDTPTAYEVLEDYGFPVGLLPKGVIGYELDSTTGKFKAYLNGTCSFSIDGYRLRYKSTISGVITEDKLESLKGISVKVLLFWVNIVQVTLDDDELEFSVGIASANFQVDNFDESPQCGCGFDCDSSVSTGEKMEGVRLNLNRLVFST</sequence>
<keyword evidence="1" id="KW-0732">Signal</keyword>
<reference evidence="2" key="1">
    <citation type="submission" date="2022-12" db="EMBL/GenBank/DDBJ databases">
        <title>Draft genome assemblies for two species of Escallonia (Escalloniales).</title>
        <authorList>
            <person name="Chanderbali A."/>
            <person name="Dervinis C."/>
            <person name="Anghel I."/>
            <person name="Soltis D."/>
            <person name="Soltis P."/>
            <person name="Zapata F."/>
        </authorList>
    </citation>
    <scope>NUCLEOTIDE SEQUENCE</scope>
    <source>
        <strain evidence="2">UCBG64.0493</strain>
        <tissue evidence="2">Leaf</tissue>
    </source>
</reference>
<organism evidence="2 3">
    <name type="scientific">Escallonia herrerae</name>
    <dbReference type="NCBI Taxonomy" id="1293975"/>
    <lineage>
        <taxon>Eukaryota</taxon>
        <taxon>Viridiplantae</taxon>
        <taxon>Streptophyta</taxon>
        <taxon>Embryophyta</taxon>
        <taxon>Tracheophyta</taxon>
        <taxon>Spermatophyta</taxon>
        <taxon>Magnoliopsida</taxon>
        <taxon>eudicotyledons</taxon>
        <taxon>Gunneridae</taxon>
        <taxon>Pentapetalae</taxon>
        <taxon>asterids</taxon>
        <taxon>campanulids</taxon>
        <taxon>Escalloniales</taxon>
        <taxon>Escalloniaceae</taxon>
        <taxon>Escallonia</taxon>
    </lineage>
</organism>
<protein>
    <submittedName>
        <fullName evidence="2">Uncharacterized protein</fullName>
    </submittedName>
</protein>
<keyword evidence="3" id="KW-1185">Reference proteome</keyword>
<dbReference type="InterPro" id="IPR007493">
    <property type="entry name" value="DUF538"/>
</dbReference>
<dbReference type="InterPro" id="IPR036758">
    <property type="entry name" value="At5g01610-like"/>
</dbReference>
<dbReference type="Gene3D" id="2.30.240.10">
    <property type="entry name" value="At5g01610-like"/>
    <property type="match status" value="2"/>
</dbReference>
<accession>A0AA88W6G6</accession>
<comment type="caution">
    <text evidence="2">The sequence shown here is derived from an EMBL/GenBank/DDBJ whole genome shotgun (WGS) entry which is preliminary data.</text>
</comment>
<evidence type="ECO:0000313" key="3">
    <source>
        <dbReference type="Proteomes" id="UP001188597"/>
    </source>
</evidence>